<dbReference type="InterPro" id="IPR051052">
    <property type="entry name" value="Diverse_substrate_MTase"/>
</dbReference>
<evidence type="ECO:0000256" key="3">
    <source>
        <dbReference type="ARBA" id="ARBA00022679"/>
    </source>
</evidence>
<dbReference type="InterPro" id="IPR013216">
    <property type="entry name" value="Methyltransf_11"/>
</dbReference>
<dbReference type="InterPro" id="IPR029063">
    <property type="entry name" value="SAM-dependent_MTases_sf"/>
</dbReference>
<evidence type="ECO:0000256" key="2">
    <source>
        <dbReference type="ARBA" id="ARBA00022603"/>
    </source>
</evidence>
<keyword evidence="6" id="KW-1185">Reference proteome</keyword>
<protein>
    <submittedName>
        <fullName evidence="5">Methyltransferase family protein</fullName>
    </submittedName>
</protein>
<dbReference type="PANTHER" id="PTHR44942:SF4">
    <property type="entry name" value="METHYLTRANSFERASE TYPE 11 DOMAIN-CONTAINING PROTEIN"/>
    <property type="match status" value="1"/>
</dbReference>
<dbReference type="PANTHER" id="PTHR44942">
    <property type="entry name" value="METHYLTRANSF_11 DOMAIN-CONTAINING PROTEIN"/>
    <property type="match status" value="1"/>
</dbReference>
<comment type="caution">
    <text evidence="5">The sequence shown here is derived from an EMBL/GenBank/DDBJ whole genome shotgun (WGS) entry which is preliminary data.</text>
</comment>
<evidence type="ECO:0000313" key="6">
    <source>
        <dbReference type="Proteomes" id="UP000320235"/>
    </source>
</evidence>
<dbReference type="SUPFAM" id="SSF53335">
    <property type="entry name" value="S-adenosyl-L-methionine-dependent methyltransferases"/>
    <property type="match status" value="1"/>
</dbReference>
<dbReference type="GO" id="GO:0032259">
    <property type="term" value="P:methylation"/>
    <property type="evidence" value="ECO:0007669"/>
    <property type="project" value="UniProtKB-KW"/>
</dbReference>
<feature type="domain" description="Methyltransferase type 11" evidence="4">
    <location>
        <begin position="99"/>
        <end position="190"/>
    </location>
</feature>
<dbReference type="Proteomes" id="UP000320235">
    <property type="component" value="Unassembled WGS sequence"/>
</dbReference>
<evidence type="ECO:0000313" key="5">
    <source>
        <dbReference type="EMBL" id="TQM33766.1"/>
    </source>
</evidence>
<dbReference type="OrthoDB" id="9805171at2"/>
<dbReference type="AlphaFoldDB" id="A0A543FJ70"/>
<dbReference type="RefSeq" id="WP_141892311.1">
    <property type="nucleotide sequence ID" value="NZ_BAABLH010000013.1"/>
</dbReference>
<name>A0A543FJ70_9MICO</name>
<dbReference type="Gene3D" id="3.40.50.150">
    <property type="entry name" value="Vaccinia Virus protein VP39"/>
    <property type="match status" value="1"/>
</dbReference>
<accession>A0A543FJ70</accession>
<evidence type="ECO:0000259" key="4">
    <source>
        <dbReference type="Pfam" id="PF08241"/>
    </source>
</evidence>
<evidence type="ECO:0000256" key="1">
    <source>
        <dbReference type="ARBA" id="ARBA00008361"/>
    </source>
</evidence>
<organism evidence="5 6">
    <name type="scientific">Microbacterium kyungheense</name>
    <dbReference type="NCBI Taxonomy" id="1263636"/>
    <lineage>
        <taxon>Bacteria</taxon>
        <taxon>Bacillati</taxon>
        <taxon>Actinomycetota</taxon>
        <taxon>Actinomycetes</taxon>
        <taxon>Micrococcales</taxon>
        <taxon>Microbacteriaceae</taxon>
        <taxon>Microbacterium</taxon>
    </lineage>
</organism>
<proteinExistence type="inferred from homology"/>
<dbReference type="EMBL" id="VFPE01000001">
    <property type="protein sequence ID" value="TQM33766.1"/>
    <property type="molecule type" value="Genomic_DNA"/>
</dbReference>
<dbReference type="Pfam" id="PF08241">
    <property type="entry name" value="Methyltransf_11"/>
    <property type="match status" value="1"/>
</dbReference>
<comment type="similarity">
    <text evidence="1">Belongs to the methyltransferase superfamily.</text>
</comment>
<keyword evidence="3 5" id="KW-0808">Transferase</keyword>
<sequence>MIYQDPLAYLLGIEGSALLDAWAGDHDQAFVEDRVAEIRRLLADGKLVGRGVLAERVAADVAYQQQAPEYDANAGGGLFAIDEPVITEWLAHREVGVALDAACGTGRFARILADLGHTVIGVDGSPDMLELARDRVPEGDFQLGSVDRLPLADRSVDVVVCALALVHVSDLGPVFTEFARVLRPGGALLISDVHRELTTIGSGIKGLGPDGERRLAPAFRHPLGDYLRAALAAGLELRGCEEPALHVDDSPLPRPSTEIGDWPAWPWSLMAYVPEATRAVSGRPQLLLLHFAQPAP</sequence>
<reference evidence="5 6" key="1">
    <citation type="submission" date="2019-06" db="EMBL/GenBank/DDBJ databases">
        <title>Sequencing the genomes of 1000 actinobacteria strains.</title>
        <authorList>
            <person name="Klenk H.-P."/>
        </authorList>
    </citation>
    <scope>NUCLEOTIDE SEQUENCE [LARGE SCALE GENOMIC DNA]</scope>
    <source>
        <strain evidence="5 6">DSM 105492</strain>
    </source>
</reference>
<dbReference type="CDD" id="cd02440">
    <property type="entry name" value="AdoMet_MTases"/>
    <property type="match status" value="1"/>
</dbReference>
<keyword evidence="2 5" id="KW-0489">Methyltransferase</keyword>
<dbReference type="GO" id="GO:0008757">
    <property type="term" value="F:S-adenosylmethionine-dependent methyltransferase activity"/>
    <property type="evidence" value="ECO:0007669"/>
    <property type="project" value="InterPro"/>
</dbReference>
<gene>
    <name evidence="5" type="ORF">FB391_0049</name>
</gene>